<evidence type="ECO:0000313" key="4">
    <source>
        <dbReference type="Proteomes" id="UP000424752"/>
    </source>
</evidence>
<dbReference type="EMBL" id="CP046509">
    <property type="protein sequence ID" value="QGU86443.1"/>
    <property type="molecule type" value="Genomic_DNA"/>
</dbReference>
<dbReference type="KEGG" id="erwi:GN242_04035"/>
<dbReference type="Proteomes" id="UP000424752">
    <property type="component" value="Chromosome"/>
</dbReference>
<reference evidence="3 4" key="1">
    <citation type="submission" date="2019-12" db="EMBL/GenBank/DDBJ databases">
        <title>Erwinia sp. nov., isolated from droppings of birds in the Qinghai-Tiebt plateau of China.</title>
        <authorList>
            <person name="Ge Y."/>
        </authorList>
    </citation>
    <scope>NUCLEOTIDE SEQUENCE [LARGE SCALE GENOMIC DNA]</scope>
    <source>
        <strain evidence="3 4">J780</strain>
    </source>
</reference>
<comment type="subcellular location">
    <subcellularLocation>
        <location evidence="1">Membrane</location>
        <topology evidence="1">Single-pass membrane protein</topology>
    </subcellularLocation>
</comment>
<feature type="transmembrane region" description="Helical" evidence="2">
    <location>
        <begin position="12"/>
        <end position="32"/>
    </location>
</feature>
<dbReference type="GO" id="GO:0016020">
    <property type="term" value="C:membrane"/>
    <property type="evidence" value="ECO:0007669"/>
    <property type="project" value="UniProtKB-SubCell"/>
</dbReference>
<dbReference type="RefSeq" id="WP_156286953.1">
    <property type="nucleotide sequence ID" value="NZ_CP046509.1"/>
</dbReference>
<dbReference type="AlphaFoldDB" id="A0A6I6EQK5"/>
<organism evidence="3 4">
    <name type="scientific">Erwinia sorbitola</name>
    <dbReference type="NCBI Taxonomy" id="2681984"/>
    <lineage>
        <taxon>Bacteria</taxon>
        <taxon>Pseudomonadati</taxon>
        <taxon>Pseudomonadota</taxon>
        <taxon>Gammaproteobacteria</taxon>
        <taxon>Enterobacterales</taxon>
        <taxon>Erwiniaceae</taxon>
        <taxon>Erwinia</taxon>
    </lineage>
</organism>
<protein>
    <submittedName>
        <fullName evidence="3">Prepilin peptidase-dependent protein</fullName>
    </submittedName>
</protein>
<accession>A0A6I6EQK5</accession>
<gene>
    <name evidence="3" type="ORF">GN242_04035</name>
</gene>
<name>A0A6I6EQK5_9GAMM</name>
<sequence>MKIKHPGGFTLLEMMVVITIISLLSLGGWSGWQRWQRWQQYQQLDDSAQQIQRLLQRLRSDANWHNRAHLLWLKPGDRWCLGAGAADECLRASRHTLPAPHTGVVVRALTSDLGFYGKKNTAHPGSILIASAAGERRIIVSSRGRVRICASSEENCR</sequence>
<dbReference type="SUPFAM" id="SSF54523">
    <property type="entry name" value="Pili subunits"/>
    <property type="match status" value="1"/>
</dbReference>
<dbReference type="InterPro" id="IPR045584">
    <property type="entry name" value="Pilin-like"/>
</dbReference>
<evidence type="ECO:0000256" key="2">
    <source>
        <dbReference type="SAM" id="Phobius"/>
    </source>
</evidence>
<dbReference type="Pfam" id="PF07963">
    <property type="entry name" value="N_methyl"/>
    <property type="match status" value="1"/>
</dbReference>
<dbReference type="NCBIfam" id="NF007800">
    <property type="entry name" value="PRK10506.1"/>
    <property type="match status" value="1"/>
</dbReference>
<dbReference type="InterPro" id="IPR012902">
    <property type="entry name" value="N_methyl_site"/>
</dbReference>
<evidence type="ECO:0000256" key="1">
    <source>
        <dbReference type="ARBA" id="ARBA00004167"/>
    </source>
</evidence>
<proteinExistence type="predicted"/>
<evidence type="ECO:0000313" key="3">
    <source>
        <dbReference type="EMBL" id="QGU86443.1"/>
    </source>
</evidence>
<keyword evidence="2" id="KW-0472">Membrane</keyword>
<dbReference type="NCBIfam" id="TIGR02532">
    <property type="entry name" value="IV_pilin_GFxxxE"/>
    <property type="match status" value="1"/>
</dbReference>
<keyword evidence="2" id="KW-1133">Transmembrane helix</keyword>
<keyword evidence="2" id="KW-0812">Transmembrane</keyword>